<feature type="non-terminal residue" evidence="2">
    <location>
        <position position="98"/>
    </location>
</feature>
<keyword evidence="1" id="KW-0472">Membrane</keyword>
<evidence type="ECO:0000313" key="2">
    <source>
        <dbReference type="EMBL" id="KAG5384979.1"/>
    </source>
</evidence>
<proteinExistence type="predicted"/>
<evidence type="ECO:0000256" key="1">
    <source>
        <dbReference type="SAM" id="Phobius"/>
    </source>
</evidence>
<keyword evidence="3" id="KW-1185">Reference proteome</keyword>
<accession>A0ABQ7LEH6</accession>
<sequence length="98" mass="10852">MAKRSISLVSSAVPTFSHPSDHRFPLSEGCRVFIFLSSRPNFSSLGFLEASVAYLVVAFFLLAVDALGLSECQWVGPLVGGSWIFPVSPTWKWRWCAK</sequence>
<protein>
    <submittedName>
        <fullName evidence="2">Uncharacterized protein</fullName>
    </submittedName>
</protein>
<dbReference type="EMBL" id="JADBGQ010000008">
    <property type="protein sequence ID" value="KAG5384979.1"/>
    <property type="molecule type" value="Genomic_DNA"/>
</dbReference>
<comment type="caution">
    <text evidence="2">The sequence shown here is derived from an EMBL/GenBank/DDBJ whole genome shotgun (WGS) entry which is preliminary data.</text>
</comment>
<feature type="transmembrane region" description="Helical" evidence="1">
    <location>
        <begin position="41"/>
        <end position="64"/>
    </location>
</feature>
<reference evidence="2 3" key="1">
    <citation type="submission" date="2021-03" db="EMBL/GenBank/DDBJ databases">
        <authorList>
            <person name="King G.J."/>
            <person name="Bancroft I."/>
            <person name="Baten A."/>
            <person name="Bloomfield J."/>
            <person name="Borpatragohain P."/>
            <person name="He Z."/>
            <person name="Irish N."/>
            <person name="Irwin J."/>
            <person name="Liu K."/>
            <person name="Mauleon R.P."/>
            <person name="Moore J."/>
            <person name="Morris R."/>
            <person name="Ostergaard L."/>
            <person name="Wang B."/>
            <person name="Wells R."/>
        </authorList>
    </citation>
    <scope>NUCLEOTIDE SEQUENCE [LARGE SCALE GENOMIC DNA]</scope>
    <source>
        <strain evidence="2">R-o-18</strain>
        <tissue evidence="2">Leaf</tissue>
    </source>
</reference>
<keyword evidence="1" id="KW-1133">Transmembrane helix</keyword>
<dbReference type="Proteomes" id="UP000823674">
    <property type="component" value="Chromosome A09"/>
</dbReference>
<organism evidence="2 3">
    <name type="scientific">Brassica rapa subsp. trilocularis</name>
    <dbReference type="NCBI Taxonomy" id="1813537"/>
    <lineage>
        <taxon>Eukaryota</taxon>
        <taxon>Viridiplantae</taxon>
        <taxon>Streptophyta</taxon>
        <taxon>Embryophyta</taxon>
        <taxon>Tracheophyta</taxon>
        <taxon>Spermatophyta</taxon>
        <taxon>Magnoliopsida</taxon>
        <taxon>eudicotyledons</taxon>
        <taxon>Gunneridae</taxon>
        <taxon>Pentapetalae</taxon>
        <taxon>rosids</taxon>
        <taxon>malvids</taxon>
        <taxon>Brassicales</taxon>
        <taxon>Brassicaceae</taxon>
        <taxon>Brassiceae</taxon>
        <taxon>Brassica</taxon>
    </lineage>
</organism>
<gene>
    <name evidence="2" type="primary">A09p045360.1_BraROA</name>
    <name evidence="2" type="ORF">IGI04_036449</name>
</gene>
<evidence type="ECO:0000313" key="3">
    <source>
        <dbReference type="Proteomes" id="UP000823674"/>
    </source>
</evidence>
<name>A0ABQ7LEH6_BRACM</name>
<keyword evidence="1" id="KW-0812">Transmembrane</keyword>